<dbReference type="GO" id="GO:0046930">
    <property type="term" value="C:pore complex"/>
    <property type="evidence" value="ECO:0007669"/>
    <property type="project" value="UniProtKB-KW"/>
</dbReference>
<keyword evidence="5" id="KW-0762">Sugar transport</keyword>
<keyword evidence="12" id="KW-0564">Palmitate</keyword>
<keyword evidence="10" id="KW-0626">Porin</keyword>
<name>A0A2T6AQC3_9RHOB</name>
<evidence type="ECO:0000256" key="14">
    <source>
        <dbReference type="ARBA" id="ARBA00023288"/>
    </source>
</evidence>
<evidence type="ECO:0000313" key="18">
    <source>
        <dbReference type="Proteomes" id="UP000244224"/>
    </source>
</evidence>
<dbReference type="Pfam" id="PF22461">
    <property type="entry name" value="SLBB_2"/>
    <property type="match status" value="2"/>
</dbReference>
<keyword evidence="9" id="KW-0406">Ion transport</keyword>
<reference evidence="17 18" key="1">
    <citation type="submission" date="2018-04" db="EMBL/GenBank/DDBJ databases">
        <title>Genomic Encyclopedia of Archaeal and Bacterial Type Strains, Phase II (KMG-II): from individual species to whole genera.</title>
        <authorList>
            <person name="Goeker M."/>
        </authorList>
    </citation>
    <scope>NUCLEOTIDE SEQUENCE [LARGE SCALE GENOMIC DNA]</scope>
    <source>
        <strain evidence="17 18">DSM 21823</strain>
    </source>
</reference>
<evidence type="ECO:0000256" key="5">
    <source>
        <dbReference type="ARBA" id="ARBA00022597"/>
    </source>
</evidence>
<evidence type="ECO:0000256" key="3">
    <source>
        <dbReference type="ARBA" id="ARBA00022448"/>
    </source>
</evidence>
<evidence type="ECO:0000256" key="7">
    <source>
        <dbReference type="ARBA" id="ARBA00022729"/>
    </source>
</evidence>
<dbReference type="Proteomes" id="UP000244224">
    <property type="component" value="Unassembled WGS sequence"/>
</dbReference>
<keyword evidence="14" id="KW-0449">Lipoprotein</keyword>
<comment type="subcellular location">
    <subcellularLocation>
        <location evidence="1">Cell outer membrane</location>
        <topology evidence="1">Multi-pass membrane protein</topology>
    </subcellularLocation>
</comment>
<dbReference type="GO" id="GO:0015159">
    <property type="term" value="F:polysaccharide transmembrane transporter activity"/>
    <property type="evidence" value="ECO:0007669"/>
    <property type="project" value="InterPro"/>
</dbReference>
<protein>
    <submittedName>
        <fullName evidence="17">Polysaccharide export outer membrane protein</fullName>
    </submittedName>
</protein>
<keyword evidence="6" id="KW-0812">Transmembrane</keyword>
<keyword evidence="18" id="KW-1185">Reference proteome</keyword>
<keyword evidence="11" id="KW-0472">Membrane</keyword>
<gene>
    <name evidence="17" type="ORF">C8N34_11965</name>
</gene>
<dbReference type="RefSeq" id="WP_369814573.1">
    <property type="nucleotide sequence ID" value="NZ_QBKP01000019.1"/>
</dbReference>
<dbReference type="EMBL" id="QBKP01000019">
    <property type="protein sequence ID" value="PTX46002.1"/>
    <property type="molecule type" value="Genomic_DNA"/>
</dbReference>
<dbReference type="Gene3D" id="3.30.1950.10">
    <property type="entry name" value="wza like domain"/>
    <property type="match status" value="1"/>
</dbReference>
<feature type="domain" description="SLBB" evidence="16">
    <location>
        <begin position="255"/>
        <end position="347"/>
    </location>
</feature>
<evidence type="ECO:0000259" key="15">
    <source>
        <dbReference type="Pfam" id="PF02563"/>
    </source>
</evidence>
<dbReference type="PROSITE" id="PS51257">
    <property type="entry name" value="PROKAR_LIPOPROTEIN"/>
    <property type="match status" value="1"/>
</dbReference>
<evidence type="ECO:0000256" key="2">
    <source>
        <dbReference type="ARBA" id="ARBA00009450"/>
    </source>
</evidence>
<evidence type="ECO:0000259" key="16">
    <source>
        <dbReference type="Pfam" id="PF22461"/>
    </source>
</evidence>
<accession>A0A2T6AQC3</accession>
<evidence type="ECO:0000256" key="11">
    <source>
        <dbReference type="ARBA" id="ARBA00023136"/>
    </source>
</evidence>
<evidence type="ECO:0000256" key="8">
    <source>
        <dbReference type="ARBA" id="ARBA00023047"/>
    </source>
</evidence>
<evidence type="ECO:0000256" key="1">
    <source>
        <dbReference type="ARBA" id="ARBA00004571"/>
    </source>
</evidence>
<evidence type="ECO:0000256" key="9">
    <source>
        <dbReference type="ARBA" id="ARBA00023065"/>
    </source>
</evidence>
<dbReference type="AlphaFoldDB" id="A0A2T6AQC3"/>
<dbReference type="Pfam" id="PF02563">
    <property type="entry name" value="Poly_export"/>
    <property type="match status" value="1"/>
</dbReference>
<keyword evidence="8" id="KW-0625">Polysaccharide transport</keyword>
<dbReference type="PANTHER" id="PTHR33619">
    <property type="entry name" value="POLYSACCHARIDE EXPORT PROTEIN GFCE-RELATED"/>
    <property type="match status" value="1"/>
</dbReference>
<dbReference type="GO" id="GO:0015288">
    <property type="term" value="F:porin activity"/>
    <property type="evidence" value="ECO:0007669"/>
    <property type="project" value="UniProtKB-KW"/>
</dbReference>
<dbReference type="Gene3D" id="3.10.560.10">
    <property type="entry name" value="Outer membrane lipoprotein wza domain like"/>
    <property type="match status" value="2"/>
</dbReference>
<sequence length="380" mass="39889">MKVNTTRRATLVGLAAVVGMVSGCGLPRSGPNKREIFAGSVMKKGDAFVVTVNSRVTRATSVMPAYGFSDAFRKAGTVGSDTINAGDVLTLTIFENVKDDPLLGNTGQRVSVLDQVQVDGQGYIFVPYAGKIKAGGQTPDGLRQAITRKLDSQTPDPQVTVQRLAGDGQTVSVSGAVGGQGVFPIERPTRTLSAMIAKAGGVAIEPAVAVVRVTRGTQTGKVWLQDLNENPALDIALRGGDKIVVERDQRAFTALGATGAQSLVPFETQTLSAIEAIATVGGLATTLADPTGVFVFRNEPAEIANQVLGRKDLRGDQRMVYVLDLTQPTGMFEARDFLIRDGDTLYVTEAPFTQWSKTINAITGTANAASSLANSSTSGN</sequence>
<dbReference type="PANTHER" id="PTHR33619:SF3">
    <property type="entry name" value="POLYSACCHARIDE EXPORT PROTEIN GFCE-RELATED"/>
    <property type="match status" value="1"/>
</dbReference>
<dbReference type="GO" id="GO:0006811">
    <property type="term" value="P:monoatomic ion transport"/>
    <property type="evidence" value="ECO:0007669"/>
    <property type="project" value="UniProtKB-KW"/>
</dbReference>
<dbReference type="GO" id="GO:0009279">
    <property type="term" value="C:cell outer membrane"/>
    <property type="evidence" value="ECO:0007669"/>
    <property type="project" value="UniProtKB-SubCell"/>
</dbReference>
<keyword evidence="3" id="KW-0813">Transport</keyword>
<comment type="caution">
    <text evidence="17">The sequence shown here is derived from an EMBL/GenBank/DDBJ whole genome shotgun (WGS) entry which is preliminary data.</text>
</comment>
<evidence type="ECO:0000256" key="13">
    <source>
        <dbReference type="ARBA" id="ARBA00023237"/>
    </source>
</evidence>
<keyword evidence="13" id="KW-0998">Cell outer membrane</keyword>
<feature type="domain" description="Polysaccharide export protein N-terminal" evidence="15">
    <location>
        <begin position="82"/>
        <end position="162"/>
    </location>
</feature>
<organism evidence="17 18">
    <name type="scientific">Gemmobacter caeni</name>
    <dbReference type="NCBI Taxonomy" id="589035"/>
    <lineage>
        <taxon>Bacteria</taxon>
        <taxon>Pseudomonadati</taxon>
        <taxon>Pseudomonadota</taxon>
        <taxon>Alphaproteobacteria</taxon>
        <taxon>Rhodobacterales</taxon>
        <taxon>Paracoccaceae</taxon>
        <taxon>Gemmobacter</taxon>
    </lineage>
</organism>
<keyword evidence="7" id="KW-0732">Signal</keyword>
<comment type="similarity">
    <text evidence="2">Belongs to the BexD/CtrA/VexA family.</text>
</comment>
<evidence type="ECO:0000256" key="4">
    <source>
        <dbReference type="ARBA" id="ARBA00022452"/>
    </source>
</evidence>
<evidence type="ECO:0000313" key="17">
    <source>
        <dbReference type="EMBL" id="PTX46002.1"/>
    </source>
</evidence>
<evidence type="ECO:0000256" key="12">
    <source>
        <dbReference type="ARBA" id="ARBA00023139"/>
    </source>
</evidence>
<dbReference type="InterPro" id="IPR003715">
    <property type="entry name" value="Poly_export_N"/>
</dbReference>
<feature type="domain" description="SLBB" evidence="16">
    <location>
        <begin position="169"/>
        <end position="245"/>
    </location>
</feature>
<evidence type="ECO:0000256" key="10">
    <source>
        <dbReference type="ARBA" id="ARBA00023114"/>
    </source>
</evidence>
<proteinExistence type="inferred from homology"/>
<evidence type="ECO:0000256" key="6">
    <source>
        <dbReference type="ARBA" id="ARBA00022692"/>
    </source>
</evidence>
<dbReference type="InterPro" id="IPR054765">
    <property type="entry name" value="SLBB_dom"/>
</dbReference>
<keyword evidence="4" id="KW-1134">Transmembrane beta strand</keyword>
<dbReference type="InterPro" id="IPR049712">
    <property type="entry name" value="Poly_export"/>
</dbReference>